<organism evidence="1 2">
    <name type="scientific">Ustilago hordei</name>
    <name type="common">Barley covered smut fungus</name>
    <dbReference type="NCBI Taxonomy" id="120017"/>
    <lineage>
        <taxon>Eukaryota</taxon>
        <taxon>Fungi</taxon>
        <taxon>Dikarya</taxon>
        <taxon>Basidiomycota</taxon>
        <taxon>Ustilaginomycotina</taxon>
        <taxon>Ustilaginomycetes</taxon>
        <taxon>Ustilaginales</taxon>
        <taxon>Ustilaginaceae</taxon>
        <taxon>Ustilago</taxon>
    </lineage>
</organism>
<evidence type="ECO:0000313" key="2">
    <source>
        <dbReference type="Proteomes" id="UP000006174"/>
    </source>
</evidence>
<dbReference type="SUPFAM" id="SSF53474">
    <property type="entry name" value="alpha/beta-Hydrolases"/>
    <property type="match status" value="1"/>
</dbReference>
<dbReference type="AlphaFoldDB" id="I2G401"/>
<dbReference type="EMBL" id="CAGI01000186">
    <property type="protein sequence ID" value="CCF53894.1"/>
    <property type="molecule type" value="Genomic_DNA"/>
</dbReference>
<dbReference type="InterPro" id="IPR029058">
    <property type="entry name" value="AB_hydrolase_fold"/>
</dbReference>
<reference evidence="1 2" key="1">
    <citation type="journal article" date="2012" name="Plant Cell">
        <title>Genome comparison of barley and maize smut fungi reveals targeted loss of RNA silencing components and species-specific presence of transposable elements.</title>
        <authorList>
            <person name="Laurie J.D."/>
            <person name="Ali S."/>
            <person name="Linning R."/>
            <person name="Mannhaupt G."/>
            <person name="Wong P."/>
            <person name="Gueldener U."/>
            <person name="Muensterkoetter M."/>
            <person name="Moore R."/>
            <person name="Kahmann R."/>
            <person name="Bakkeren G."/>
            <person name="Schirawski J."/>
        </authorList>
    </citation>
    <scope>NUCLEOTIDE SEQUENCE [LARGE SCALE GENOMIC DNA]</scope>
    <source>
        <strain evidence="2">Uh4875-4</strain>
    </source>
</reference>
<accession>I2G401</accession>
<dbReference type="Gene3D" id="3.40.50.1820">
    <property type="entry name" value="alpha/beta hydrolase"/>
    <property type="match status" value="1"/>
</dbReference>
<comment type="caution">
    <text evidence="1">The sequence shown here is derived from an EMBL/GenBank/DDBJ whole genome shotgun (WGS) entry which is preliminary data.</text>
</comment>
<dbReference type="HOGENOM" id="CLU_1344128_0_0_1"/>
<keyword evidence="2" id="KW-1185">Reference proteome</keyword>
<gene>
    <name evidence="1" type="ORF">UHOR_00291</name>
</gene>
<dbReference type="eggNOG" id="KOG1516">
    <property type="taxonomic scope" value="Eukaryota"/>
</dbReference>
<name>I2G401_USTHO</name>
<protein>
    <submittedName>
        <fullName evidence="1">Related to Lipase 2</fullName>
    </submittedName>
</protein>
<dbReference type="STRING" id="1128400.I2G401"/>
<evidence type="ECO:0000313" key="1">
    <source>
        <dbReference type="EMBL" id="CCF53894.1"/>
    </source>
</evidence>
<proteinExistence type="predicted"/>
<sequence>MKVPRIESRLGANASAVQQAATVLTGIDPVAGALAFLPLVDYKLITNYPSVQLPQGKLACIPVIQGNNLDEGTLFGQKTLNSSAEFETWVRSAAVIYNTSYAETALQQVFENYPDVPSEASPYYNAQTATSAGTTQNLDSRIYEPFASNQYKRSSSFYGDFTFNAHRRTYLQGTQLRGRRNKDKTWSFQFSQNDKSPVSCIATI</sequence>
<dbReference type="Proteomes" id="UP000006174">
    <property type="component" value="Unassembled WGS sequence"/>
</dbReference>